<evidence type="ECO:0000259" key="11">
    <source>
        <dbReference type="SMART" id="SM00738"/>
    </source>
</evidence>
<dbReference type="GO" id="GO:0003729">
    <property type="term" value="F:mRNA binding"/>
    <property type="evidence" value="ECO:0007669"/>
    <property type="project" value="TreeGrafter"/>
</dbReference>
<dbReference type="InterPro" id="IPR014722">
    <property type="entry name" value="Rib_uL2_dom2"/>
</dbReference>
<dbReference type="CDD" id="cd09888">
    <property type="entry name" value="NGN_Euk"/>
    <property type="match status" value="1"/>
</dbReference>
<dbReference type="InterPro" id="IPR008991">
    <property type="entry name" value="Translation_prot_SH3-like_sf"/>
</dbReference>
<dbReference type="SUPFAM" id="SSF50104">
    <property type="entry name" value="Translation proteins SH3-like domain"/>
    <property type="match status" value="1"/>
</dbReference>
<feature type="region of interest" description="Disordered" evidence="10">
    <location>
        <begin position="535"/>
        <end position="559"/>
    </location>
</feature>
<evidence type="ECO:0000256" key="4">
    <source>
        <dbReference type="ARBA" id="ARBA00021370"/>
    </source>
</evidence>
<dbReference type="SMART" id="SM01104">
    <property type="entry name" value="CTD"/>
    <property type="match status" value="1"/>
</dbReference>
<dbReference type="GO" id="GO:0032044">
    <property type="term" value="C:DSIF complex"/>
    <property type="evidence" value="ECO:0007669"/>
    <property type="project" value="TreeGrafter"/>
</dbReference>
<dbReference type="InterPro" id="IPR024945">
    <property type="entry name" value="Spt5_C_dom"/>
</dbReference>
<dbReference type="Gene3D" id="3.30.70.940">
    <property type="entry name" value="NusG, N-terminal domain"/>
    <property type="match status" value="1"/>
</dbReference>
<evidence type="ECO:0000256" key="1">
    <source>
        <dbReference type="ARBA" id="ARBA00004123"/>
    </source>
</evidence>
<dbReference type="InterPro" id="IPR041977">
    <property type="entry name" value="KOW_Spt5_4"/>
</dbReference>
<evidence type="ECO:0000313" key="14">
    <source>
        <dbReference type="EMBL" id="CAG8469006.1"/>
    </source>
</evidence>
<dbReference type="InterPro" id="IPR036735">
    <property type="entry name" value="NGN_dom_sf"/>
</dbReference>
<protein>
    <recommendedName>
        <fullName evidence="3">Transcription elongation factor SPT5</fullName>
    </recommendedName>
    <alternativeName>
        <fullName evidence="8 9">Chromatin Elongation factor SPT5</fullName>
    </alternativeName>
    <alternativeName>
        <fullName evidence="4">Transcription elongation factor spt5</fullName>
    </alternativeName>
</protein>
<evidence type="ECO:0000256" key="3">
    <source>
        <dbReference type="ARBA" id="ARBA00020181"/>
    </source>
</evidence>
<evidence type="ECO:0000259" key="13">
    <source>
        <dbReference type="SMART" id="SM01104"/>
    </source>
</evidence>
<dbReference type="Pfam" id="PF03439">
    <property type="entry name" value="Spt5-NGN"/>
    <property type="match status" value="1"/>
</dbReference>
<feature type="region of interest" description="Disordered" evidence="10">
    <location>
        <begin position="1"/>
        <end position="43"/>
    </location>
</feature>
<keyword evidence="5" id="KW-0804">Transcription</keyword>
<dbReference type="InterPro" id="IPR006645">
    <property type="entry name" value="NGN-like_dom"/>
</dbReference>
<comment type="subcellular location">
    <subcellularLocation>
        <location evidence="1">Nucleus</location>
    </subcellularLocation>
</comment>
<keyword evidence="6" id="KW-0539">Nucleus</keyword>
<dbReference type="AlphaFoldDB" id="A0A9N8Z6I0"/>
<dbReference type="SMART" id="SM00739">
    <property type="entry name" value="KOW"/>
    <property type="match status" value="2"/>
</dbReference>
<dbReference type="CDD" id="cd06085">
    <property type="entry name" value="KOW_Spt5_5"/>
    <property type="match status" value="1"/>
</dbReference>
<feature type="domain" description="NusG-like N-terminal" evidence="11">
    <location>
        <begin position="100"/>
        <end position="190"/>
    </location>
</feature>
<dbReference type="OrthoDB" id="28901at2759"/>
<dbReference type="Gene3D" id="2.30.30.30">
    <property type="match status" value="3"/>
</dbReference>
<dbReference type="InterPro" id="IPR005100">
    <property type="entry name" value="NGN-domain"/>
</dbReference>
<organism evidence="14 15">
    <name type="scientific">Paraglomus brasilianum</name>
    <dbReference type="NCBI Taxonomy" id="144538"/>
    <lineage>
        <taxon>Eukaryota</taxon>
        <taxon>Fungi</taxon>
        <taxon>Fungi incertae sedis</taxon>
        <taxon>Mucoromycota</taxon>
        <taxon>Glomeromycotina</taxon>
        <taxon>Glomeromycetes</taxon>
        <taxon>Paraglomerales</taxon>
        <taxon>Paraglomeraceae</taxon>
        <taxon>Paraglomus</taxon>
    </lineage>
</organism>
<name>A0A9N8Z6I0_9GLOM</name>
<feature type="domain" description="KOW" evidence="12">
    <location>
        <begin position="286"/>
        <end position="313"/>
    </location>
</feature>
<evidence type="ECO:0000256" key="2">
    <source>
        <dbReference type="ARBA" id="ARBA00006956"/>
    </source>
</evidence>
<dbReference type="InterPro" id="IPR005824">
    <property type="entry name" value="KOW"/>
</dbReference>
<dbReference type="InterPro" id="IPR039385">
    <property type="entry name" value="NGN_Euk"/>
</dbReference>
<feature type="compositionally biased region" description="Polar residues" evidence="10">
    <location>
        <begin position="673"/>
        <end position="683"/>
    </location>
</feature>
<dbReference type="Pfam" id="PF12815">
    <property type="entry name" value="CTD"/>
    <property type="match status" value="1"/>
</dbReference>
<evidence type="ECO:0000256" key="10">
    <source>
        <dbReference type="SAM" id="MobiDB-lite"/>
    </source>
</evidence>
<dbReference type="EMBL" id="CAJVPI010000056">
    <property type="protein sequence ID" value="CAG8469006.1"/>
    <property type="molecule type" value="Genomic_DNA"/>
</dbReference>
<dbReference type="Proteomes" id="UP000789739">
    <property type="component" value="Unassembled WGS sequence"/>
</dbReference>
<dbReference type="Pfam" id="PF00467">
    <property type="entry name" value="KOW"/>
    <property type="match status" value="1"/>
</dbReference>
<evidence type="ECO:0000256" key="8">
    <source>
        <dbReference type="ARBA" id="ARBA00029865"/>
    </source>
</evidence>
<accession>A0A9N8Z6I0</accession>
<dbReference type="InterPro" id="IPR041978">
    <property type="entry name" value="KOW_Spt5_5"/>
</dbReference>
<feature type="compositionally biased region" description="Low complexity" evidence="10">
    <location>
        <begin position="623"/>
        <end position="651"/>
    </location>
</feature>
<feature type="domain" description="Spt5 C-terminal" evidence="13">
    <location>
        <begin position="641"/>
        <end position="764"/>
    </location>
</feature>
<dbReference type="SMART" id="SM00738">
    <property type="entry name" value="NGN"/>
    <property type="match status" value="1"/>
</dbReference>
<evidence type="ECO:0000256" key="7">
    <source>
        <dbReference type="ARBA" id="ARBA00024691"/>
    </source>
</evidence>
<keyword evidence="15" id="KW-1185">Reference proteome</keyword>
<proteinExistence type="inferred from homology"/>
<dbReference type="Pfam" id="PF23290">
    <property type="entry name" value="KOW5_SPT5"/>
    <property type="match status" value="1"/>
</dbReference>
<dbReference type="InterPro" id="IPR041976">
    <property type="entry name" value="KOW_Spt5_3"/>
</dbReference>
<evidence type="ECO:0000256" key="9">
    <source>
        <dbReference type="ARBA" id="ARBA00031006"/>
    </source>
</evidence>
<dbReference type="Pfam" id="PF23037">
    <property type="entry name" value="KOWx_SPT5"/>
    <property type="match status" value="1"/>
</dbReference>
<feature type="region of interest" description="Disordered" evidence="10">
    <location>
        <begin position="609"/>
        <end position="685"/>
    </location>
</feature>
<gene>
    <name evidence="14" type="ORF">PBRASI_LOCUS976</name>
</gene>
<reference evidence="14" key="1">
    <citation type="submission" date="2021-06" db="EMBL/GenBank/DDBJ databases">
        <authorList>
            <person name="Kallberg Y."/>
            <person name="Tangrot J."/>
            <person name="Rosling A."/>
        </authorList>
    </citation>
    <scope>NUCLEOTIDE SEQUENCE</scope>
    <source>
        <strain evidence="14">BR232B</strain>
    </source>
</reference>
<evidence type="ECO:0000256" key="6">
    <source>
        <dbReference type="ARBA" id="ARBA00023242"/>
    </source>
</evidence>
<dbReference type="GO" id="GO:0006368">
    <property type="term" value="P:transcription elongation by RNA polymerase II"/>
    <property type="evidence" value="ECO:0007669"/>
    <property type="project" value="TreeGrafter"/>
</dbReference>
<dbReference type="InterPro" id="IPR039659">
    <property type="entry name" value="SPT5"/>
</dbReference>
<dbReference type="PANTHER" id="PTHR11125">
    <property type="entry name" value="SUPPRESSOR OF TY 5"/>
    <property type="match status" value="1"/>
</dbReference>
<comment type="similarity">
    <text evidence="2">Belongs to the SPT5 family.</text>
</comment>
<dbReference type="GO" id="GO:0006357">
    <property type="term" value="P:regulation of transcription by RNA polymerase II"/>
    <property type="evidence" value="ECO:0007669"/>
    <property type="project" value="InterPro"/>
</dbReference>
<dbReference type="InterPro" id="IPR057936">
    <property type="entry name" value="KOWx_Spt5"/>
</dbReference>
<evidence type="ECO:0000313" key="15">
    <source>
        <dbReference type="Proteomes" id="UP000789739"/>
    </source>
</evidence>
<evidence type="ECO:0000256" key="5">
    <source>
        <dbReference type="ARBA" id="ARBA00023163"/>
    </source>
</evidence>
<dbReference type="CDD" id="cd06084">
    <property type="entry name" value="KOW_Spt5_4"/>
    <property type="match status" value="1"/>
</dbReference>
<dbReference type="CDD" id="cd06083">
    <property type="entry name" value="KOW_Spt5_3"/>
    <property type="match status" value="1"/>
</dbReference>
<evidence type="ECO:0000259" key="12">
    <source>
        <dbReference type="SMART" id="SM00739"/>
    </source>
</evidence>
<dbReference type="PANTHER" id="PTHR11125:SF7">
    <property type="entry name" value="TRANSCRIPTION ELONGATION FACTOR SPT5"/>
    <property type="match status" value="1"/>
</dbReference>
<comment type="caution">
    <text evidence="14">The sequence shown here is derived from an EMBL/GenBank/DDBJ whole genome shotgun (WGS) entry which is preliminary data.</text>
</comment>
<dbReference type="GO" id="GO:0032784">
    <property type="term" value="P:regulation of DNA-templated transcription elongation"/>
    <property type="evidence" value="ECO:0007669"/>
    <property type="project" value="InterPro"/>
</dbReference>
<dbReference type="Pfam" id="PF23291">
    <property type="entry name" value="KOW4_SPT5"/>
    <property type="match status" value="1"/>
</dbReference>
<feature type="compositionally biased region" description="Polar residues" evidence="10">
    <location>
        <begin position="538"/>
        <end position="548"/>
    </location>
</feature>
<feature type="domain" description="KOW" evidence="12">
    <location>
        <begin position="341"/>
        <end position="368"/>
    </location>
</feature>
<feature type="compositionally biased region" description="Acidic residues" evidence="10">
    <location>
        <begin position="15"/>
        <end position="24"/>
    </location>
</feature>
<comment type="function">
    <text evidence="7">The SPT4-SPT5 complex mediates both activation and inhibition of transcription elongation, and plays a role in pre-mRNA processing. This complex seems to be important for the stability of the RNA polymerase II elongation machinery on the chromatin template but not for the inherent ability of this machinery to translocate down the gene.</text>
</comment>
<sequence>MSQYSDDEGTRASGWEEDDEEDPQQNDQGAFIARDEPEEDRISARAVRRARFELEREEEDAFDAHEMAARLKERHGRRRPLRMATDTAIPAVLQLADVNEPNMWVVRCKPGKEKDIVLTLMRRVNDTEQYGGPTSKIFSASCRDSLKGYVYIEARKLTDVQAAVQNVNNVFASKIQLVPVDERADVIVIKSKRIDLKPNSWVKIKKGRNAGELAQREMSNFQIWLVYNSLSILFKWAYELELQQIVDDVSPSVDEITAFAAAQFEEGATIATLAIDSPLTAAIKTDFQPGDIVEVVDGGEAGLYGTVDVVELGMVTFTVSRDTNSGALQKAVVEASRLRKKFSQGDHVKVLNGKHKDATGMVLEVKGTTVTLVLDDTMEEAVVFSKDVKRAADATKSVTSESKHELHEFVQLFNGAYGIIVGIERGSYRILSDDGIVRSVEAVEISRKLDTRRAQVKDSHGNTLQQGDLAQETIREMREGKILHIFKHTAFLLARDISENGGVFFTRWKSLINKNSTTTAPKLDQINPAVYGNRQLDRSQGQNRSFNNRGYGDRGYDRGRGRGPYKGYMGIVKDTTETMARVELHTDSRILNVEKAKLMMKDSSGIIRPIASDFQPRERDLDTSSNYGASSPYSPSGWSSSSRTPSWAGSRTPAYSSAMTPNPHADGSRTPAIHSTNDGSQTPAWDIGSKTPAWIGGSNDGSPRWGDGGLTPRWDISAPTPAPETPRFSAPTPAPVTPNFVATTPAADGPNFVPTPKHLPPTTPEPMTPGLFVPATPHFIPATPMAAGGDYGDGNLNAE</sequence>